<dbReference type="Proteomes" id="UP000799291">
    <property type="component" value="Unassembled WGS sequence"/>
</dbReference>
<sequence>MAVLTLPQLPTDVISEIAPYLVDDSAGTYCSNLYGLYGLRLTCRALYFKTLYNFTQAAFHTVFVDFSLESLDRFYAISQHEEFRKAVKRIYFSHDRLHPVSLGPVYNETVSLEENVEYIIKLGLNKILSRLPNLSGVVIITPFAAPFRSYYSIEEPSESPTPQTETKNEIRTPSSVIRVEMYTILANRLYQILLGAASSIRSRLESLELQAFPTHLHQESNLRGSFSVCVHLLKKQYKQLHHIRQLRLSLDVGEIPCGCSYLAQEIPEEVNSENALCRTLRNMPHLTLLRISFLSLAHPDLPRRTRIVGSLATLHFPHLRAFGLNNAPAEELHLIEILSRHKDQLRELLFCSVDLISGGNWRSIIEWMTNHKMHKLSELTIEYLKDEGGILRVPDGNSWSYCFLFQGPHITERLQQTLSVMRLGN</sequence>
<gene>
    <name evidence="1" type="ORF">K458DRAFT_393096</name>
</gene>
<proteinExistence type="predicted"/>
<name>A0A6G1IPH6_9PLEO</name>
<accession>A0A6G1IPH6</accession>
<dbReference type="EMBL" id="MU005598">
    <property type="protein sequence ID" value="KAF2680122.1"/>
    <property type="molecule type" value="Genomic_DNA"/>
</dbReference>
<evidence type="ECO:0000313" key="2">
    <source>
        <dbReference type="Proteomes" id="UP000799291"/>
    </source>
</evidence>
<dbReference type="OrthoDB" id="3754307at2759"/>
<reference evidence="1" key="1">
    <citation type="journal article" date="2020" name="Stud. Mycol.">
        <title>101 Dothideomycetes genomes: a test case for predicting lifestyles and emergence of pathogens.</title>
        <authorList>
            <person name="Haridas S."/>
            <person name="Albert R."/>
            <person name="Binder M."/>
            <person name="Bloem J."/>
            <person name="Labutti K."/>
            <person name="Salamov A."/>
            <person name="Andreopoulos B."/>
            <person name="Baker S."/>
            <person name="Barry K."/>
            <person name="Bills G."/>
            <person name="Bluhm B."/>
            <person name="Cannon C."/>
            <person name="Castanera R."/>
            <person name="Culley D."/>
            <person name="Daum C."/>
            <person name="Ezra D."/>
            <person name="Gonzalez J."/>
            <person name="Henrissat B."/>
            <person name="Kuo A."/>
            <person name="Liang C."/>
            <person name="Lipzen A."/>
            <person name="Lutzoni F."/>
            <person name="Magnuson J."/>
            <person name="Mondo S."/>
            <person name="Nolan M."/>
            <person name="Ohm R."/>
            <person name="Pangilinan J."/>
            <person name="Park H.-J."/>
            <person name="Ramirez L."/>
            <person name="Alfaro M."/>
            <person name="Sun H."/>
            <person name="Tritt A."/>
            <person name="Yoshinaga Y."/>
            <person name="Zwiers L.-H."/>
            <person name="Turgeon B."/>
            <person name="Goodwin S."/>
            <person name="Spatafora J."/>
            <person name="Crous P."/>
            <person name="Grigoriev I."/>
        </authorList>
    </citation>
    <scope>NUCLEOTIDE SEQUENCE</scope>
    <source>
        <strain evidence="1">CBS 122367</strain>
    </source>
</reference>
<protein>
    <submittedName>
        <fullName evidence="1">Uncharacterized protein</fullName>
    </submittedName>
</protein>
<dbReference type="AlphaFoldDB" id="A0A6G1IPH6"/>
<keyword evidence="2" id="KW-1185">Reference proteome</keyword>
<evidence type="ECO:0000313" key="1">
    <source>
        <dbReference type="EMBL" id="KAF2680122.1"/>
    </source>
</evidence>
<organism evidence="1 2">
    <name type="scientific">Lentithecium fluviatile CBS 122367</name>
    <dbReference type="NCBI Taxonomy" id="1168545"/>
    <lineage>
        <taxon>Eukaryota</taxon>
        <taxon>Fungi</taxon>
        <taxon>Dikarya</taxon>
        <taxon>Ascomycota</taxon>
        <taxon>Pezizomycotina</taxon>
        <taxon>Dothideomycetes</taxon>
        <taxon>Pleosporomycetidae</taxon>
        <taxon>Pleosporales</taxon>
        <taxon>Massarineae</taxon>
        <taxon>Lentitheciaceae</taxon>
        <taxon>Lentithecium</taxon>
    </lineage>
</organism>